<dbReference type="CDD" id="cd14003">
    <property type="entry name" value="STKc_AMPK-like"/>
    <property type="match status" value="1"/>
</dbReference>
<keyword evidence="3" id="KW-0547">Nucleotide-binding</keyword>
<dbReference type="PROSITE" id="PS50112">
    <property type="entry name" value="PAS"/>
    <property type="match status" value="2"/>
</dbReference>
<dbReference type="PANTHER" id="PTHR24346">
    <property type="entry name" value="MAP/MICROTUBULE AFFINITY-REGULATING KINASE"/>
    <property type="match status" value="1"/>
</dbReference>
<dbReference type="SMART" id="SM00091">
    <property type="entry name" value="PAS"/>
    <property type="match status" value="3"/>
</dbReference>
<feature type="region of interest" description="Disordered" evidence="6">
    <location>
        <begin position="687"/>
        <end position="720"/>
    </location>
</feature>
<feature type="domain" description="UBA" evidence="8">
    <location>
        <begin position="643"/>
        <end position="683"/>
    </location>
</feature>
<dbReference type="Proteomes" id="UP000011083">
    <property type="component" value="Unassembled WGS sequence"/>
</dbReference>
<keyword evidence="4 10" id="KW-0418">Kinase</keyword>
<dbReference type="Pfam" id="PF00069">
    <property type="entry name" value="Pkinase"/>
    <property type="match status" value="1"/>
</dbReference>
<dbReference type="KEGG" id="acan:ACA1_069160"/>
<dbReference type="GO" id="GO:0004674">
    <property type="term" value="F:protein serine/threonine kinase activity"/>
    <property type="evidence" value="ECO:0007669"/>
    <property type="project" value="UniProtKB-KW"/>
</dbReference>
<dbReference type="CDD" id="cd00130">
    <property type="entry name" value="PAS"/>
    <property type="match status" value="3"/>
</dbReference>
<dbReference type="Gene3D" id="3.30.450.20">
    <property type="entry name" value="PAS domain"/>
    <property type="match status" value="3"/>
</dbReference>
<dbReference type="SMART" id="SM00220">
    <property type="entry name" value="S_TKc"/>
    <property type="match status" value="1"/>
</dbReference>
<evidence type="ECO:0000256" key="1">
    <source>
        <dbReference type="ARBA" id="ARBA00012513"/>
    </source>
</evidence>
<evidence type="ECO:0000256" key="3">
    <source>
        <dbReference type="ARBA" id="ARBA00022741"/>
    </source>
</evidence>
<dbReference type="PROSITE" id="PS50011">
    <property type="entry name" value="PROTEIN_KINASE_DOM"/>
    <property type="match status" value="1"/>
</dbReference>
<evidence type="ECO:0000256" key="5">
    <source>
        <dbReference type="ARBA" id="ARBA00022840"/>
    </source>
</evidence>
<protein>
    <recommendedName>
        <fullName evidence="1">non-specific serine/threonine protein kinase</fullName>
        <ecNumber evidence="1">2.7.11.1</ecNumber>
    </recommendedName>
</protein>
<keyword evidence="2" id="KW-0723">Serine/threonine-protein kinase</keyword>
<dbReference type="InterPro" id="IPR015940">
    <property type="entry name" value="UBA"/>
</dbReference>
<keyword evidence="5" id="KW-0067">ATP-binding</keyword>
<keyword evidence="4 10" id="KW-0808">Transferase</keyword>
<dbReference type="GO" id="GO:0006355">
    <property type="term" value="P:regulation of DNA-templated transcription"/>
    <property type="evidence" value="ECO:0007669"/>
    <property type="project" value="InterPro"/>
</dbReference>
<feature type="domain" description="Protein kinase" evidence="7">
    <location>
        <begin position="371"/>
        <end position="622"/>
    </location>
</feature>
<dbReference type="GeneID" id="14924305"/>
<feature type="domain" description="PAS" evidence="9">
    <location>
        <begin position="121"/>
        <end position="176"/>
    </location>
</feature>
<dbReference type="InterPro" id="IPR013767">
    <property type="entry name" value="PAS_fold"/>
</dbReference>
<keyword evidence="11" id="KW-1185">Reference proteome</keyword>
<proteinExistence type="predicted"/>
<dbReference type="AlphaFoldDB" id="L8HDL9"/>
<name>L8HDL9_ACACF</name>
<dbReference type="OrthoDB" id="17792at2759"/>
<dbReference type="GO" id="GO:0005737">
    <property type="term" value="C:cytoplasm"/>
    <property type="evidence" value="ECO:0007669"/>
    <property type="project" value="TreeGrafter"/>
</dbReference>
<dbReference type="FunFam" id="1.10.510.10:FF:000571">
    <property type="entry name" value="Maternal embryonic leucine zipper kinase"/>
    <property type="match status" value="1"/>
</dbReference>
<dbReference type="VEuPathDB" id="AmoebaDB:ACA1_069160"/>
<dbReference type="Pfam" id="PF13426">
    <property type="entry name" value="PAS_9"/>
    <property type="match status" value="1"/>
</dbReference>
<evidence type="ECO:0000259" key="7">
    <source>
        <dbReference type="PROSITE" id="PS50011"/>
    </source>
</evidence>
<feature type="region of interest" description="Disordered" evidence="6">
    <location>
        <begin position="333"/>
        <end position="361"/>
    </location>
</feature>
<reference evidence="10 11" key="1">
    <citation type="journal article" date="2013" name="Genome Biol.">
        <title>Genome of Acanthamoeba castellanii highlights extensive lateral gene transfer and early evolution of tyrosine kinase signaling.</title>
        <authorList>
            <person name="Clarke M."/>
            <person name="Lohan A.J."/>
            <person name="Liu B."/>
            <person name="Lagkouvardos I."/>
            <person name="Roy S."/>
            <person name="Zafar N."/>
            <person name="Bertelli C."/>
            <person name="Schilde C."/>
            <person name="Kianianmomeni A."/>
            <person name="Burglin T.R."/>
            <person name="Frech C."/>
            <person name="Turcotte B."/>
            <person name="Kopec K.O."/>
            <person name="Synnott J.M."/>
            <person name="Choo C."/>
            <person name="Paponov I."/>
            <person name="Finkler A."/>
            <person name="Soon Heng Tan C."/>
            <person name="Hutchins A.P."/>
            <person name="Weinmeier T."/>
            <person name="Rattei T."/>
            <person name="Chu J.S."/>
            <person name="Gimenez G."/>
            <person name="Irimia M."/>
            <person name="Rigden D.J."/>
            <person name="Fitzpatrick D.A."/>
            <person name="Lorenzo-Morales J."/>
            <person name="Bateman A."/>
            <person name="Chiu C.H."/>
            <person name="Tang P."/>
            <person name="Hegemann P."/>
            <person name="Fromm H."/>
            <person name="Raoult D."/>
            <person name="Greub G."/>
            <person name="Miranda-Saavedra D."/>
            <person name="Chen N."/>
            <person name="Nash P."/>
            <person name="Ginger M.L."/>
            <person name="Horn M."/>
            <person name="Schaap P."/>
            <person name="Caler L."/>
            <person name="Loftus B."/>
        </authorList>
    </citation>
    <scope>NUCLEOTIDE SEQUENCE [LARGE SCALE GENOMIC DNA]</scope>
    <source>
        <strain evidence="10 11">Neff</strain>
    </source>
</reference>
<dbReference type="NCBIfam" id="TIGR00229">
    <property type="entry name" value="sensory_box"/>
    <property type="match status" value="3"/>
</dbReference>
<dbReference type="STRING" id="1257118.L8HDL9"/>
<gene>
    <name evidence="10" type="ORF">ACA1_069160</name>
</gene>
<dbReference type="GO" id="GO:0035556">
    <property type="term" value="P:intracellular signal transduction"/>
    <property type="evidence" value="ECO:0007669"/>
    <property type="project" value="TreeGrafter"/>
</dbReference>
<dbReference type="PROSITE" id="PS50030">
    <property type="entry name" value="UBA"/>
    <property type="match status" value="1"/>
</dbReference>
<dbReference type="Gene3D" id="1.10.510.10">
    <property type="entry name" value="Transferase(Phosphotransferase) domain 1"/>
    <property type="match status" value="1"/>
</dbReference>
<organism evidence="10 11">
    <name type="scientific">Acanthamoeba castellanii (strain ATCC 30010 / Neff)</name>
    <dbReference type="NCBI Taxonomy" id="1257118"/>
    <lineage>
        <taxon>Eukaryota</taxon>
        <taxon>Amoebozoa</taxon>
        <taxon>Discosea</taxon>
        <taxon>Longamoebia</taxon>
        <taxon>Centramoebida</taxon>
        <taxon>Acanthamoebidae</taxon>
        <taxon>Acanthamoeba</taxon>
    </lineage>
</organism>
<dbReference type="SUPFAM" id="SSF55785">
    <property type="entry name" value="PYP-like sensor domain (PAS domain)"/>
    <property type="match status" value="3"/>
</dbReference>
<dbReference type="InterPro" id="IPR035965">
    <property type="entry name" value="PAS-like_dom_sf"/>
</dbReference>
<evidence type="ECO:0000259" key="8">
    <source>
        <dbReference type="PROSITE" id="PS50030"/>
    </source>
</evidence>
<accession>L8HDL9</accession>
<dbReference type="InterPro" id="IPR011009">
    <property type="entry name" value="Kinase-like_dom_sf"/>
</dbReference>
<dbReference type="PANTHER" id="PTHR24346:SF30">
    <property type="entry name" value="MATERNAL EMBRYONIC LEUCINE ZIPPER KINASE"/>
    <property type="match status" value="1"/>
</dbReference>
<dbReference type="InterPro" id="IPR008271">
    <property type="entry name" value="Ser/Thr_kinase_AS"/>
</dbReference>
<dbReference type="EC" id="2.7.11.1" evidence="1"/>
<sequence>MEKAVVTIGANGIIRSANQCAVIMFGYTRPNELIGQNVSVLCPHPYKEQHDSYLQHYHETGVPKVNSFFSFFSYCRKSRVVEGQKKDGTIFPIRLAISELVVGEEIFYCGLVEELEDQSCLITIDAKGIILSVNGKAAQLFGYKKAEMLGQNISVLVDEAYADKHDSFIQRYIHGGVPRVLNRVRNLIAMHKDGHPITISLEVHERREGDHIIFVGKINQITEEMEAIITIDKKGIIQDVNQNLWVLYGYSREELLGKKINMLMCSPHSQMHDTYLRRYHQTGKKRIIGMPPRMVKTRHKDGSTFYVYLEVNEFDQAGQTLYGGKISRVLRHRSSSSVGNVRGNGDGTGHVDDHSSGGGSDLDEPVYIGNYKVENTIAEGLYGKVKIAIHRLTGQKVVLKVIERSKIDRERFREIALMKQLRHKHVVRMLEVIESVDRLFIVYEFVDGGELYDYMMSKQYLTEDEARQFWRQIVMAVKYMHTHNIAHRDLKLENVMLNSRKEIVVIDLGLGNFMKADELLSTFCGSTAYAAPEITLISFCRDYVGSHVDIWSMGVMLFCLVLGFLPFEDPQRIVQADFVPFSEAEEDGIFVSDEFADLITRIFQKDPAKRITIDGIINHPWTTKGLPPITEAELQSSESVDVAEQEELLNKLKEFGFEQDVVLKSINAHEFNAITASFFLLQRQMQEGRRNRTRSPAHTRRTGTDGGGGGGCPFAHHSSA</sequence>
<evidence type="ECO:0000313" key="10">
    <source>
        <dbReference type="EMBL" id="ELR23332.1"/>
    </source>
</evidence>
<evidence type="ECO:0000256" key="4">
    <source>
        <dbReference type="ARBA" id="ARBA00022777"/>
    </source>
</evidence>
<dbReference type="PROSITE" id="PS00108">
    <property type="entry name" value="PROTEIN_KINASE_ST"/>
    <property type="match status" value="1"/>
</dbReference>
<dbReference type="GO" id="GO:0005524">
    <property type="term" value="F:ATP binding"/>
    <property type="evidence" value="ECO:0007669"/>
    <property type="project" value="UniProtKB-KW"/>
</dbReference>
<dbReference type="RefSeq" id="XP_004352860.1">
    <property type="nucleotide sequence ID" value="XM_004352808.1"/>
</dbReference>
<dbReference type="OMA" id="ESEARMY"/>
<dbReference type="InterPro" id="IPR000014">
    <property type="entry name" value="PAS"/>
</dbReference>
<evidence type="ECO:0000256" key="2">
    <source>
        <dbReference type="ARBA" id="ARBA00022527"/>
    </source>
</evidence>
<dbReference type="EMBL" id="KB007857">
    <property type="protein sequence ID" value="ELR23332.1"/>
    <property type="molecule type" value="Genomic_DNA"/>
</dbReference>
<feature type="domain" description="PAS" evidence="9">
    <location>
        <begin position="228"/>
        <end position="258"/>
    </location>
</feature>
<evidence type="ECO:0000256" key="6">
    <source>
        <dbReference type="SAM" id="MobiDB-lite"/>
    </source>
</evidence>
<dbReference type="SUPFAM" id="SSF56112">
    <property type="entry name" value="Protein kinase-like (PK-like)"/>
    <property type="match status" value="1"/>
</dbReference>
<dbReference type="Pfam" id="PF00989">
    <property type="entry name" value="PAS"/>
    <property type="match status" value="2"/>
</dbReference>
<feature type="compositionally biased region" description="Basic residues" evidence="6">
    <location>
        <begin position="691"/>
        <end position="701"/>
    </location>
</feature>
<evidence type="ECO:0000313" key="11">
    <source>
        <dbReference type="Proteomes" id="UP000011083"/>
    </source>
</evidence>
<evidence type="ECO:0000259" key="9">
    <source>
        <dbReference type="PROSITE" id="PS50112"/>
    </source>
</evidence>
<dbReference type="InterPro" id="IPR000719">
    <property type="entry name" value="Prot_kinase_dom"/>
</dbReference>